<dbReference type="RefSeq" id="XP_013248542.1">
    <property type="nucleotide sequence ID" value="XM_013393088.1"/>
</dbReference>
<reference evidence="2" key="1">
    <citation type="submission" date="2013-10" db="EMBL/GenBank/DDBJ databases">
        <title>Genomic analysis of the causative agents of coccidiosis in chickens.</title>
        <authorList>
            <person name="Reid A.J."/>
            <person name="Blake D."/>
            <person name="Billington K."/>
            <person name="Browne H."/>
            <person name="Dunn M."/>
            <person name="Hung S."/>
            <person name="Kawahara F."/>
            <person name="Miranda-Saavedra D."/>
            <person name="Mourier T."/>
            <person name="Nagra H."/>
            <person name="Otto T.D."/>
            <person name="Rawlings N."/>
            <person name="Sanchez A."/>
            <person name="Sanders M."/>
            <person name="Subramaniam C."/>
            <person name="Tay Y."/>
            <person name="Dear P."/>
            <person name="Doerig C."/>
            <person name="Gruber A."/>
            <person name="Parkinson J."/>
            <person name="Shirley M."/>
            <person name="Wan K.L."/>
            <person name="Berriman M."/>
            <person name="Tomley F."/>
            <person name="Pain A."/>
        </authorList>
    </citation>
    <scope>NUCLEOTIDE SEQUENCE</scope>
    <source>
        <strain evidence="2">Houghton</strain>
    </source>
</reference>
<evidence type="ECO:0000313" key="3">
    <source>
        <dbReference type="Proteomes" id="UP000018050"/>
    </source>
</evidence>
<evidence type="ECO:0000313" key="2">
    <source>
        <dbReference type="EMBL" id="CDI81879.1"/>
    </source>
</evidence>
<feature type="region of interest" description="Disordered" evidence="1">
    <location>
        <begin position="366"/>
        <end position="396"/>
    </location>
</feature>
<dbReference type="GeneID" id="25270472"/>
<protein>
    <submittedName>
        <fullName evidence="2">Uncharacterized protein</fullName>
    </submittedName>
</protein>
<dbReference type="OrthoDB" id="346147at2759"/>
<dbReference type="VEuPathDB" id="ToxoDB:EAH_00024020"/>
<dbReference type="Proteomes" id="UP000018050">
    <property type="component" value="Unassembled WGS sequence"/>
</dbReference>
<dbReference type="EMBL" id="HG671879">
    <property type="protein sequence ID" value="CDI81879.1"/>
    <property type="molecule type" value="Genomic_DNA"/>
</dbReference>
<evidence type="ECO:0000256" key="1">
    <source>
        <dbReference type="SAM" id="MobiDB-lite"/>
    </source>
</evidence>
<reference evidence="2" key="2">
    <citation type="submission" date="2013-10" db="EMBL/GenBank/DDBJ databases">
        <authorList>
            <person name="Aslett M."/>
        </authorList>
    </citation>
    <scope>NUCLEOTIDE SEQUENCE</scope>
    <source>
        <strain evidence="2">Houghton</strain>
    </source>
</reference>
<dbReference type="OMA" id="GEMLWHP"/>
<organism evidence="2 3">
    <name type="scientific">Eimeria acervulina</name>
    <name type="common">Coccidian parasite</name>
    <dbReference type="NCBI Taxonomy" id="5801"/>
    <lineage>
        <taxon>Eukaryota</taxon>
        <taxon>Sar</taxon>
        <taxon>Alveolata</taxon>
        <taxon>Apicomplexa</taxon>
        <taxon>Conoidasida</taxon>
        <taxon>Coccidia</taxon>
        <taxon>Eucoccidiorida</taxon>
        <taxon>Eimeriorina</taxon>
        <taxon>Eimeriidae</taxon>
        <taxon>Eimeria</taxon>
    </lineage>
</organism>
<keyword evidence="3" id="KW-1185">Reference proteome</keyword>
<proteinExistence type="predicted"/>
<sequence length="396" mass="40554">MDLEQNEEERGLLSSQDLKDIPVLLPLQRCRGLGWLKGKHWGCLGLIDSGLYAALFSRVVLVQDSDNGAAANTAAPPPAAATPPSAAPAAAAPTAPFAAAAEAGSNTGDAVLRVLDSVSPVEMEAAPGEAEEEGGVAAGEMFAALLLPASHPIKRDSKVIEGNFTVLHKVQQDSAEGEDATELQVCCGEMLWHPQPPLLIACRSLWTAQQRMRLTKGSNNPSATAAAAAAASVAAAPTAATTTATAAAAAAAAAPGAPNEYLVLSDIEENDDEGPSAAEKNLEAFRATDVPRAALKALRGSLSDREAFRRIAAETAAVSVQSIRQMPATLARLSAATAEVFQRAAADWAAAGSAAIQAAAASAAKVQKAWREMHDKSSSSSTNSKPDAGNDADSHA</sequence>
<dbReference type="AlphaFoldDB" id="U6GTF3"/>
<name>U6GTF3_EIMAC</name>
<accession>U6GTF3</accession>
<gene>
    <name evidence="2" type="ORF">EAH_00024020</name>
</gene>
<feature type="region of interest" description="Disordered" evidence="1">
    <location>
        <begin position="68"/>
        <end position="90"/>
    </location>
</feature>